<gene>
    <name evidence="1" type="ORF">CDAR_608061</name>
</gene>
<keyword evidence="2" id="KW-1185">Reference proteome</keyword>
<evidence type="ECO:0000313" key="1">
    <source>
        <dbReference type="EMBL" id="GIY02798.1"/>
    </source>
</evidence>
<dbReference type="EMBL" id="BPLQ01003747">
    <property type="protein sequence ID" value="GIY02798.1"/>
    <property type="molecule type" value="Genomic_DNA"/>
</dbReference>
<organism evidence="1 2">
    <name type="scientific">Caerostris darwini</name>
    <dbReference type="NCBI Taxonomy" id="1538125"/>
    <lineage>
        <taxon>Eukaryota</taxon>
        <taxon>Metazoa</taxon>
        <taxon>Ecdysozoa</taxon>
        <taxon>Arthropoda</taxon>
        <taxon>Chelicerata</taxon>
        <taxon>Arachnida</taxon>
        <taxon>Araneae</taxon>
        <taxon>Araneomorphae</taxon>
        <taxon>Entelegynae</taxon>
        <taxon>Araneoidea</taxon>
        <taxon>Araneidae</taxon>
        <taxon>Caerostris</taxon>
    </lineage>
</organism>
<reference evidence="1 2" key="1">
    <citation type="submission" date="2021-06" db="EMBL/GenBank/DDBJ databases">
        <title>Caerostris darwini draft genome.</title>
        <authorList>
            <person name="Kono N."/>
            <person name="Arakawa K."/>
        </authorList>
    </citation>
    <scope>NUCLEOTIDE SEQUENCE [LARGE SCALE GENOMIC DNA]</scope>
</reference>
<accession>A0AAV4PYR0</accession>
<dbReference type="AlphaFoldDB" id="A0AAV4PYR0"/>
<dbReference type="Proteomes" id="UP001054837">
    <property type="component" value="Unassembled WGS sequence"/>
</dbReference>
<comment type="caution">
    <text evidence="1">The sequence shown here is derived from an EMBL/GenBank/DDBJ whole genome shotgun (WGS) entry which is preliminary data.</text>
</comment>
<evidence type="ECO:0000313" key="2">
    <source>
        <dbReference type="Proteomes" id="UP001054837"/>
    </source>
</evidence>
<proteinExistence type="predicted"/>
<name>A0AAV4PYR0_9ARAC</name>
<protein>
    <submittedName>
        <fullName evidence="1">Uncharacterized protein</fullName>
    </submittedName>
</protein>
<sequence length="95" mass="10553">MTAFDPYFTFLPGYPASLKPWNPKPGIINNPHPKEAARKPFFPTKQSAYSMVHIVAGTFTRHADLSGHRDPIIRSGDIRLSGETGNLSFRLNPGM</sequence>